<feature type="transmembrane region" description="Helical" evidence="18">
    <location>
        <begin position="181"/>
        <end position="201"/>
    </location>
</feature>
<dbReference type="GO" id="GO:0005743">
    <property type="term" value="C:mitochondrial inner membrane"/>
    <property type="evidence" value="ECO:0007669"/>
    <property type="project" value="UniProtKB-SubCell"/>
</dbReference>
<protein>
    <recommendedName>
        <fullName evidence="5 18">NADH-ubiquinone oxidoreductase chain 2</fullName>
        <ecNumber evidence="4 18">7.1.1.2</ecNumber>
    </recommendedName>
</protein>
<evidence type="ECO:0000256" key="11">
    <source>
        <dbReference type="ARBA" id="ARBA00022982"/>
    </source>
</evidence>
<evidence type="ECO:0000256" key="13">
    <source>
        <dbReference type="ARBA" id="ARBA00023027"/>
    </source>
</evidence>
<keyword evidence="13 18" id="KW-0520">NAD</keyword>
<proteinExistence type="inferred from homology"/>
<dbReference type="PANTHER" id="PTHR46552:SF1">
    <property type="entry name" value="NADH-UBIQUINONE OXIDOREDUCTASE CHAIN 2"/>
    <property type="match status" value="1"/>
</dbReference>
<evidence type="ECO:0000256" key="15">
    <source>
        <dbReference type="ARBA" id="ARBA00023128"/>
    </source>
</evidence>
<gene>
    <name evidence="20" type="primary">ND2</name>
</gene>
<evidence type="ECO:0000256" key="2">
    <source>
        <dbReference type="ARBA" id="ARBA00004448"/>
    </source>
</evidence>
<feature type="transmembrane region" description="Helical" evidence="18">
    <location>
        <begin position="6"/>
        <end position="25"/>
    </location>
</feature>
<keyword evidence="12 18" id="KW-1133">Transmembrane helix</keyword>
<feature type="transmembrane region" description="Helical" evidence="18">
    <location>
        <begin position="45"/>
        <end position="64"/>
    </location>
</feature>
<evidence type="ECO:0000256" key="9">
    <source>
        <dbReference type="ARBA" id="ARBA00022792"/>
    </source>
</evidence>
<dbReference type="GeneID" id="34569540"/>
<dbReference type="GO" id="GO:0008137">
    <property type="term" value="F:NADH dehydrogenase (ubiquinone) activity"/>
    <property type="evidence" value="ECO:0007669"/>
    <property type="project" value="UniProtKB-EC"/>
</dbReference>
<keyword evidence="7 18" id="KW-0679">Respiratory chain</keyword>
<dbReference type="GO" id="GO:0006120">
    <property type="term" value="P:mitochondrial electron transport, NADH to ubiquinone"/>
    <property type="evidence" value="ECO:0007669"/>
    <property type="project" value="InterPro"/>
</dbReference>
<feature type="transmembrane region" description="Helical" evidence="18">
    <location>
        <begin position="105"/>
        <end position="125"/>
    </location>
</feature>
<evidence type="ECO:0000256" key="18">
    <source>
        <dbReference type="RuleBase" id="RU003403"/>
    </source>
</evidence>
<reference evidence="20" key="1">
    <citation type="submission" date="2017-04" db="EMBL/GenBank/DDBJ databases">
        <authorList>
            <person name="Afonso C.L."/>
            <person name="Miller P.J."/>
            <person name="Scott M.A."/>
            <person name="Spackman E."/>
            <person name="Goraichik I."/>
            <person name="Dimitrov K.M."/>
            <person name="Suarez D.L."/>
            <person name="Swayne D.E."/>
        </authorList>
    </citation>
    <scope>NUCLEOTIDE SEQUENCE</scope>
</reference>
<evidence type="ECO:0000313" key="20">
    <source>
        <dbReference type="EMBL" id="ASW20710.1"/>
    </source>
</evidence>
<dbReference type="RefSeq" id="YP_009429100.1">
    <property type="nucleotide sequence ID" value="NC_035946.1"/>
</dbReference>
<feature type="transmembrane region" description="Helical" evidence="18">
    <location>
        <begin position="222"/>
        <end position="247"/>
    </location>
</feature>
<comment type="catalytic activity">
    <reaction evidence="17 18">
        <text>a ubiquinone + NADH + 5 H(+)(in) = a ubiquinol + NAD(+) + 4 H(+)(out)</text>
        <dbReference type="Rhea" id="RHEA:29091"/>
        <dbReference type="Rhea" id="RHEA-COMP:9565"/>
        <dbReference type="Rhea" id="RHEA-COMP:9566"/>
        <dbReference type="ChEBI" id="CHEBI:15378"/>
        <dbReference type="ChEBI" id="CHEBI:16389"/>
        <dbReference type="ChEBI" id="CHEBI:17976"/>
        <dbReference type="ChEBI" id="CHEBI:57540"/>
        <dbReference type="ChEBI" id="CHEBI:57945"/>
        <dbReference type="EC" id="7.1.1.2"/>
    </reaction>
</comment>
<keyword evidence="9 18" id="KW-0999">Mitochondrion inner membrane</keyword>
<evidence type="ECO:0000256" key="4">
    <source>
        <dbReference type="ARBA" id="ARBA00012944"/>
    </source>
</evidence>
<evidence type="ECO:0000256" key="3">
    <source>
        <dbReference type="ARBA" id="ARBA00007012"/>
    </source>
</evidence>
<keyword evidence="16 18" id="KW-0472">Membrane</keyword>
<evidence type="ECO:0000256" key="6">
    <source>
        <dbReference type="ARBA" id="ARBA00022448"/>
    </source>
</evidence>
<evidence type="ECO:0000256" key="8">
    <source>
        <dbReference type="ARBA" id="ARBA00022692"/>
    </source>
</evidence>
<keyword evidence="6" id="KW-0813">Transport</keyword>
<dbReference type="EMBL" id="KY996841">
    <property type="protein sequence ID" value="ASW20710.1"/>
    <property type="molecule type" value="Genomic_DNA"/>
</dbReference>
<evidence type="ECO:0000256" key="10">
    <source>
        <dbReference type="ARBA" id="ARBA00022967"/>
    </source>
</evidence>
<evidence type="ECO:0000256" key="7">
    <source>
        <dbReference type="ARBA" id="ARBA00022660"/>
    </source>
</evidence>
<dbReference type="InterPro" id="IPR003917">
    <property type="entry name" value="NADH_UbQ_OxRdtase_chain2"/>
</dbReference>
<evidence type="ECO:0000256" key="1">
    <source>
        <dbReference type="ARBA" id="ARBA00003257"/>
    </source>
</evidence>
<dbReference type="CTD" id="4536"/>
<dbReference type="InterPro" id="IPR001750">
    <property type="entry name" value="ND/Mrp_TM"/>
</dbReference>
<comment type="subcellular location">
    <subcellularLocation>
        <location evidence="2 18">Mitochondrion inner membrane</location>
        <topology evidence="2 18">Multi-pass membrane protein</topology>
    </subcellularLocation>
</comment>
<evidence type="ECO:0000259" key="19">
    <source>
        <dbReference type="Pfam" id="PF00361"/>
    </source>
</evidence>
<dbReference type="PRINTS" id="PR01436">
    <property type="entry name" value="NADHDHGNASE2"/>
</dbReference>
<accession>A0A343J7Q1</accession>
<keyword evidence="11 18" id="KW-0249">Electron transport</keyword>
<dbReference type="InterPro" id="IPR050175">
    <property type="entry name" value="Complex_I_Subunit_2"/>
</dbReference>
<feature type="transmembrane region" description="Helical" evidence="18">
    <location>
        <begin position="253"/>
        <end position="275"/>
    </location>
</feature>
<dbReference type="Pfam" id="PF00361">
    <property type="entry name" value="Proton_antipo_M"/>
    <property type="match status" value="1"/>
</dbReference>
<geneLocation type="mitochondrion" evidence="20"/>
<comment type="similarity">
    <text evidence="3 18">Belongs to the complex I subunit 2 family.</text>
</comment>
<name>A0A343J7Q1_9ACAR</name>
<evidence type="ECO:0000256" key="17">
    <source>
        <dbReference type="ARBA" id="ARBA00049551"/>
    </source>
</evidence>
<dbReference type="PANTHER" id="PTHR46552">
    <property type="entry name" value="NADH-UBIQUINONE OXIDOREDUCTASE CHAIN 2"/>
    <property type="match status" value="1"/>
</dbReference>
<feature type="domain" description="NADH:quinone oxidoreductase/Mrp antiporter transmembrane" evidence="19">
    <location>
        <begin position="16"/>
        <end position="265"/>
    </location>
</feature>
<dbReference type="EC" id="7.1.1.2" evidence="4 18"/>
<evidence type="ECO:0000256" key="16">
    <source>
        <dbReference type="ARBA" id="ARBA00023136"/>
    </source>
</evidence>
<feature type="transmembrane region" description="Helical" evidence="18">
    <location>
        <begin position="131"/>
        <end position="150"/>
    </location>
</feature>
<keyword evidence="8 18" id="KW-0812">Transmembrane</keyword>
<dbReference type="AlphaFoldDB" id="A0A343J7Q1"/>
<feature type="transmembrane region" description="Helical" evidence="18">
    <location>
        <begin position="296"/>
        <end position="312"/>
    </location>
</feature>
<comment type="function">
    <text evidence="1">Core subunit of the mitochondrial membrane respiratory chain NADH dehydrogenase (Complex I) that is believed to belong to the minimal assembly required for catalysis. Complex I functions in the transfer of electrons from NADH to the respiratory chain. The immediate electron acceptor for the enzyme is believed to be ubiquinone.</text>
</comment>
<comment type="function">
    <text evidence="18">Core subunit of the mitochondrial membrane respiratory chain NADH dehydrogenase (Complex I) which catalyzes electron transfer from NADH through the respiratory chain, using ubiquinone as an electron acceptor. Essential for the catalytic activity and assembly of complex I.</text>
</comment>
<evidence type="ECO:0000256" key="12">
    <source>
        <dbReference type="ARBA" id="ARBA00022989"/>
    </source>
</evidence>
<keyword evidence="15 18" id="KW-0496">Mitochondrion</keyword>
<evidence type="ECO:0000256" key="14">
    <source>
        <dbReference type="ARBA" id="ARBA00023075"/>
    </source>
</evidence>
<keyword evidence="14 18" id="KW-0830">Ubiquinone</keyword>
<sequence length="313" mass="36845">MMLWVIIISILTSLSSNSWFIFWLMMEINMMSFIPIMNEFKLKNYNSMITYFIIQSFSSSLFFISSFQYSLFNMSLFFNLINISILIKLGMIPFHFWLILISESLTFYSLLILLTIQKIIPLLIIEKFMNNSMIPLFVLSSLMASIMAMKHKLMKKILILSSISHQGWILCLIAKKMNFWISYLIMYSTIIYTIITNCKAVNFNSLNNLMSNKMSIKMKNTMIMSMMSLAGMPPFLGFFMKIMAILYLIKMNLIFMIILIISSLINLFFYLRILTPFFFTNLKFLSWNLQMMKSNILIKINTIILIILVNIFF</sequence>
<organism evidence="20">
    <name type="scientific">Rhipicephalus turanicus</name>
    <dbReference type="NCBI Taxonomy" id="34633"/>
    <lineage>
        <taxon>Eukaryota</taxon>
        <taxon>Metazoa</taxon>
        <taxon>Ecdysozoa</taxon>
        <taxon>Arthropoda</taxon>
        <taxon>Chelicerata</taxon>
        <taxon>Arachnida</taxon>
        <taxon>Acari</taxon>
        <taxon>Parasitiformes</taxon>
        <taxon>Ixodida</taxon>
        <taxon>Ixodoidea</taxon>
        <taxon>Ixodidae</taxon>
        <taxon>Rhipicephalinae</taxon>
        <taxon>Rhipicephalus</taxon>
        <taxon>Rhipicephalus</taxon>
    </lineage>
</organism>
<evidence type="ECO:0000256" key="5">
    <source>
        <dbReference type="ARBA" id="ARBA00021008"/>
    </source>
</evidence>
<keyword evidence="10 18" id="KW-1278">Translocase</keyword>